<accession>K0SPD1</accession>
<proteinExistence type="predicted"/>
<gene>
    <name evidence="3" type="ORF">THAOC_16517</name>
</gene>
<dbReference type="Proteomes" id="UP000266841">
    <property type="component" value="Unassembled WGS sequence"/>
</dbReference>
<evidence type="ECO:0000256" key="2">
    <source>
        <dbReference type="SAM" id="Phobius"/>
    </source>
</evidence>
<organism evidence="3 4">
    <name type="scientific">Thalassiosira oceanica</name>
    <name type="common">Marine diatom</name>
    <dbReference type="NCBI Taxonomy" id="159749"/>
    <lineage>
        <taxon>Eukaryota</taxon>
        <taxon>Sar</taxon>
        <taxon>Stramenopiles</taxon>
        <taxon>Ochrophyta</taxon>
        <taxon>Bacillariophyta</taxon>
        <taxon>Coscinodiscophyceae</taxon>
        <taxon>Thalassiosirophycidae</taxon>
        <taxon>Thalassiosirales</taxon>
        <taxon>Thalassiosiraceae</taxon>
        <taxon>Thalassiosira</taxon>
    </lineage>
</organism>
<feature type="compositionally biased region" description="Basic and acidic residues" evidence="1">
    <location>
        <begin position="8"/>
        <end position="18"/>
    </location>
</feature>
<keyword evidence="2" id="KW-1133">Transmembrane helix</keyword>
<keyword evidence="2" id="KW-0472">Membrane</keyword>
<evidence type="ECO:0000313" key="3">
    <source>
        <dbReference type="EMBL" id="EJK62856.1"/>
    </source>
</evidence>
<evidence type="ECO:0000256" key="1">
    <source>
        <dbReference type="SAM" id="MobiDB-lite"/>
    </source>
</evidence>
<sequence length="295" mass="33349">MGGKNKRSKPEQPAEPQRRVTPRLGLGRAVKSAALTTCLILSLFLIMYHLSSYKLYSSRDDFLLDAFARTFEPIAPEDAVDRVRRGLGLSTHLASYIINEGSKGKQFAYAKGVVDAGIVSVAIEHLNNCGEGFDSGQPKFRFRGLTKWSSDIEAYVDEPSLWLGILRGSISKGMAHGKRKNFYMKRKIAKAFGPLVDCMRDDTNRVSFQSNEHWHHLLPSFIELVEDLVRDNDETEIAYILVRHEGLMELLARCMFWIYRPDITKEVGRYESGQDLQIAKVTGVTKSVATLRQVY</sequence>
<keyword evidence="2" id="KW-0812">Transmembrane</keyword>
<evidence type="ECO:0000313" key="4">
    <source>
        <dbReference type="Proteomes" id="UP000266841"/>
    </source>
</evidence>
<feature type="transmembrane region" description="Helical" evidence="2">
    <location>
        <begin position="29"/>
        <end position="50"/>
    </location>
</feature>
<reference evidence="3 4" key="1">
    <citation type="journal article" date="2012" name="Genome Biol.">
        <title>Genome and low-iron response of an oceanic diatom adapted to chronic iron limitation.</title>
        <authorList>
            <person name="Lommer M."/>
            <person name="Specht M."/>
            <person name="Roy A.S."/>
            <person name="Kraemer L."/>
            <person name="Andreson R."/>
            <person name="Gutowska M.A."/>
            <person name="Wolf J."/>
            <person name="Bergner S.V."/>
            <person name="Schilhabel M.B."/>
            <person name="Klostermeier U.C."/>
            <person name="Beiko R.G."/>
            <person name="Rosenstiel P."/>
            <person name="Hippler M."/>
            <person name="Laroche J."/>
        </authorList>
    </citation>
    <scope>NUCLEOTIDE SEQUENCE [LARGE SCALE GENOMIC DNA]</scope>
    <source>
        <strain evidence="3 4">CCMP1005</strain>
    </source>
</reference>
<dbReference type="EMBL" id="AGNL01018584">
    <property type="protein sequence ID" value="EJK62856.1"/>
    <property type="molecule type" value="Genomic_DNA"/>
</dbReference>
<name>K0SPD1_THAOC</name>
<comment type="caution">
    <text evidence="3">The sequence shown here is derived from an EMBL/GenBank/DDBJ whole genome shotgun (WGS) entry which is preliminary data.</text>
</comment>
<keyword evidence="4" id="KW-1185">Reference proteome</keyword>
<protein>
    <submittedName>
        <fullName evidence="3">Uncharacterized protein</fullName>
    </submittedName>
</protein>
<dbReference type="AlphaFoldDB" id="K0SPD1"/>
<feature type="region of interest" description="Disordered" evidence="1">
    <location>
        <begin position="1"/>
        <end position="22"/>
    </location>
</feature>